<organism evidence="1 2">
    <name type="scientific">Eragrostis curvula</name>
    <name type="common">weeping love grass</name>
    <dbReference type="NCBI Taxonomy" id="38414"/>
    <lineage>
        <taxon>Eukaryota</taxon>
        <taxon>Viridiplantae</taxon>
        <taxon>Streptophyta</taxon>
        <taxon>Embryophyta</taxon>
        <taxon>Tracheophyta</taxon>
        <taxon>Spermatophyta</taxon>
        <taxon>Magnoliopsida</taxon>
        <taxon>Liliopsida</taxon>
        <taxon>Poales</taxon>
        <taxon>Poaceae</taxon>
        <taxon>PACMAD clade</taxon>
        <taxon>Chloridoideae</taxon>
        <taxon>Eragrostideae</taxon>
        <taxon>Eragrostidinae</taxon>
        <taxon>Eragrostis</taxon>
    </lineage>
</organism>
<gene>
    <name evidence="1" type="ORF">EJB05_03023</name>
</gene>
<evidence type="ECO:0000313" key="1">
    <source>
        <dbReference type="EMBL" id="TVU51586.1"/>
    </source>
</evidence>
<keyword evidence="2" id="KW-1185">Reference proteome</keyword>
<proteinExistence type="predicted"/>
<comment type="caution">
    <text evidence="1">The sequence shown here is derived from an EMBL/GenBank/DDBJ whole genome shotgun (WGS) entry which is preliminary data.</text>
</comment>
<reference evidence="1 2" key="1">
    <citation type="journal article" date="2019" name="Sci. Rep.">
        <title>A high-quality genome of Eragrostis curvula grass provides insights into Poaceae evolution and supports new strategies to enhance forage quality.</title>
        <authorList>
            <person name="Carballo J."/>
            <person name="Santos B.A.C.M."/>
            <person name="Zappacosta D."/>
            <person name="Garbus I."/>
            <person name="Selva J.P."/>
            <person name="Gallo C.A."/>
            <person name="Diaz A."/>
            <person name="Albertini E."/>
            <person name="Caccamo M."/>
            <person name="Echenique V."/>
        </authorList>
    </citation>
    <scope>NUCLEOTIDE SEQUENCE [LARGE SCALE GENOMIC DNA]</scope>
    <source>
        <strain evidence="2">cv. Victoria</strain>
        <tissue evidence="1">Leaf</tissue>
    </source>
</reference>
<name>A0A5J9WUU1_9POAL</name>
<accession>A0A5J9WUU1</accession>
<protein>
    <submittedName>
        <fullName evidence="1">Uncharacterized protein</fullName>
    </submittedName>
</protein>
<dbReference type="Proteomes" id="UP000324897">
    <property type="component" value="Chromosome 6"/>
</dbReference>
<dbReference type="AlphaFoldDB" id="A0A5J9WUU1"/>
<dbReference type="Gramene" id="TVU51586">
    <property type="protein sequence ID" value="TVU51586"/>
    <property type="gene ID" value="EJB05_03023"/>
</dbReference>
<sequence>MHFCFEGSATFKLIAAASSFVTKLQLQMHPSTHHHSNHKPSRVMYAHQFQHDGIVPTPIEDIIT</sequence>
<dbReference type="EMBL" id="RWGY01000002">
    <property type="protein sequence ID" value="TVU51586.1"/>
    <property type="molecule type" value="Genomic_DNA"/>
</dbReference>
<evidence type="ECO:0000313" key="2">
    <source>
        <dbReference type="Proteomes" id="UP000324897"/>
    </source>
</evidence>